<dbReference type="CTD" id="36382618"/>
<reference evidence="2" key="2">
    <citation type="submission" date="2014-09" db="EMBL/GenBank/DDBJ databases">
        <authorList>
            <person name="Aslett A.Martin."/>
        </authorList>
    </citation>
    <scope>NUCLEOTIDE SEQUENCE</scope>
    <source>
        <strain evidence="2">ED321 Heterogonic</strain>
    </source>
</reference>
<dbReference type="RefSeq" id="XP_024509444.1">
    <property type="nucleotide sequence ID" value="XM_024643815.1"/>
</dbReference>
<organism evidence="2">
    <name type="scientific">Strongyloides ratti</name>
    <name type="common">Parasitic roundworm</name>
    <dbReference type="NCBI Taxonomy" id="34506"/>
    <lineage>
        <taxon>Eukaryota</taxon>
        <taxon>Metazoa</taxon>
        <taxon>Ecdysozoa</taxon>
        <taxon>Nematoda</taxon>
        <taxon>Chromadorea</taxon>
        <taxon>Rhabditida</taxon>
        <taxon>Tylenchina</taxon>
        <taxon>Panagrolaimomorpha</taxon>
        <taxon>Strongyloidoidea</taxon>
        <taxon>Strongyloididae</taxon>
        <taxon>Strongyloides</taxon>
    </lineage>
</organism>
<gene>
    <name evidence="2 4 5" type="ORF">SRAE_2000487800</name>
</gene>
<reference evidence="3" key="1">
    <citation type="submission" date="2014-09" db="EMBL/GenBank/DDBJ databases">
        <authorList>
            <person name="Martin A.A."/>
        </authorList>
    </citation>
    <scope>NUCLEOTIDE SEQUENCE</scope>
    <source>
        <strain evidence="3">ED321</strain>
    </source>
</reference>
<dbReference type="GeneID" id="36382618"/>
<dbReference type="WBParaSite" id="SRAE_2000487800.1">
    <property type="protein sequence ID" value="SRAE_2000487800.1"/>
    <property type="gene ID" value="WBGene00265125"/>
</dbReference>
<evidence type="ECO:0000313" key="5">
    <source>
        <dbReference type="WormBase" id="SRAE_2000487800"/>
    </source>
</evidence>
<protein>
    <submittedName>
        <fullName evidence="2 4">Uncharacterized protein</fullName>
    </submittedName>
</protein>
<reference evidence="4" key="3">
    <citation type="submission" date="2020-12" db="UniProtKB">
        <authorList>
            <consortium name="WormBaseParasite"/>
        </authorList>
    </citation>
    <scope>IDENTIFICATION</scope>
</reference>
<accession>A0A090N085</accession>
<dbReference type="EMBL" id="LN609529">
    <property type="protein sequence ID" value="CEF70245.1"/>
    <property type="molecule type" value="Genomic_DNA"/>
</dbReference>
<name>A0A090N085_STRRB</name>
<keyword evidence="1" id="KW-0175">Coiled coil</keyword>
<evidence type="ECO:0000313" key="2">
    <source>
        <dbReference type="EMBL" id="CEF70245.1"/>
    </source>
</evidence>
<evidence type="ECO:0000256" key="1">
    <source>
        <dbReference type="SAM" id="Coils"/>
    </source>
</evidence>
<evidence type="ECO:0000313" key="3">
    <source>
        <dbReference type="Proteomes" id="UP000035682"/>
    </source>
</evidence>
<proteinExistence type="predicted"/>
<dbReference type="Proteomes" id="UP000035682">
    <property type="component" value="Unplaced"/>
</dbReference>
<dbReference type="AlphaFoldDB" id="A0A090N085"/>
<feature type="coiled-coil region" evidence="1">
    <location>
        <begin position="416"/>
        <end position="446"/>
    </location>
</feature>
<sequence>MAKKVEKLSIETNILDPSTFLDKLLQSEGDLMKSNVIVHFHDSEASHEKFVTGNSNFGCDSLIFLFLKRIFNLTKKFSDSVFFDITLRGAACLEDELIDLVRTSNSTKVLPNRIRDEFSCWTDPFAPNTFCTTVEKEGYIKPILDVMSRGLAILKKLPEIVNSRCPCVYFIDIVKLDDDNPEVSEAVRWIFADIPCGENDELGNKFVRFLQQDPAINEINVKIRKEPLFASLKNFLLRDTSSTIIFNASYNYCLLEFNKTRDVISKWFALPQGIIKLETQLYLSATAADLDFFEKFEEDEKLVEMLPQPEAEKREFELKLLRESNNRIVDDIEKSVEKIDNVKKKISKNNKLVEAHQKDISAIQGEIEKINSEYTASVEENVKLGCELDILNNKMSENIKNIEIEQKKIDAILPVIEKLNILCGNLEKENDEKEEERKIISSKANKLNTMGLDLWKVSVEKLEQISENFDKLKLDAGQNKENSNIAYNISHIEKLVEIVSKDYFDFLDLEKDAKKDFPDVCSSAESGLYMLKDKVNLREAEISRKLNEVSVKFNDNVQEEMKLIFDDATNSLSKNNVDINSELQTNIIEQKEISFL</sequence>
<keyword evidence="3" id="KW-1185">Reference proteome</keyword>
<evidence type="ECO:0000313" key="4">
    <source>
        <dbReference type="WBParaSite" id="SRAE_2000487800.1"/>
    </source>
</evidence>
<dbReference type="WormBase" id="SRAE_2000487800">
    <property type="protein sequence ID" value="SRP10620"/>
    <property type="gene ID" value="WBGene00265125"/>
</dbReference>